<keyword evidence="2" id="KW-1185">Reference proteome</keyword>
<protein>
    <submittedName>
        <fullName evidence="1">Uncharacterized protein</fullName>
    </submittedName>
</protein>
<gene>
    <name evidence="1" type="ORF">HPB47_002645</name>
</gene>
<accession>A0AC60PKM1</accession>
<comment type="caution">
    <text evidence="1">The sequence shown here is derived from an EMBL/GenBank/DDBJ whole genome shotgun (WGS) entry which is preliminary data.</text>
</comment>
<evidence type="ECO:0000313" key="1">
    <source>
        <dbReference type="EMBL" id="KAG0421460.1"/>
    </source>
</evidence>
<dbReference type="Proteomes" id="UP000805193">
    <property type="component" value="Unassembled WGS sequence"/>
</dbReference>
<proteinExistence type="predicted"/>
<name>A0AC60PKM1_IXOPE</name>
<dbReference type="EMBL" id="JABSTQ010010362">
    <property type="protein sequence ID" value="KAG0421460.1"/>
    <property type="molecule type" value="Genomic_DNA"/>
</dbReference>
<evidence type="ECO:0000313" key="2">
    <source>
        <dbReference type="Proteomes" id="UP000805193"/>
    </source>
</evidence>
<reference evidence="1 2" key="1">
    <citation type="journal article" date="2020" name="Cell">
        <title>Large-Scale Comparative Analyses of Tick Genomes Elucidate Their Genetic Diversity and Vector Capacities.</title>
        <authorList>
            <consortium name="Tick Genome and Microbiome Consortium (TIGMIC)"/>
            <person name="Jia N."/>
            <person name="Wang J."/>
            <person name="Shi W."/>
            <person name="Du L."/>
            <person name="Sun Y."/>
            <person name="Zhan W."/>
            <person name="Jiang J.F."/>
            <person name="Wang Q."/>
            <person name="Zhang B."/>
            <person name="Ji P."/>
            <person name="Bell-Sakyi L."/>
            <person name="Cui X.M."/>
            <person name="Yuan T.T."/>
            <person name="Jiang B.G."/>
            <person name="Yang W.F."/>
            <person name="Lam T.T."/>
            <person name="Chang Q.C."/>
            <person name="Ding S.J."/>
            <person name="Wang X.J."/>
            <person name="Zhu J.G."/>
            <person name="Ruan X.D."/>
            <person name="Zhao L."/>
            <person name="Wei J.T."/>
            <person name="Ye R.Z."/>
            <person name="Que T.C."/>
            <person name="Du C.H."/>
            <person name="Zhou Y.H."/>
            <person name="Cheng J.X."/>
            <person name="Dai P.F."/>
            <person name="Guo W.B."/>
            <person name="Han X.H."/>
            <person name="Huang E.J."/>
            <person name="Li L.F."/>
            <person name="Wei W."/>
            <person name="Gao Y.C."/>
            <person name="Liu J.Z."/>
            <person name="Shao H.Z."/>
            <person name="Wang X."/>
            <person name="Wang C.C."/>
            <person name="Yang T.C."/>
            <person name="Huo Q.B."/>
            <person name="Li W."/>
            <person name="Chen H.Y."/>
            <person name="Chen S.E."/>
            <person name="Zhou L.G."/>
            <person name="Ni X.B."/>
            <person name="Tian J.H."/>
            <person name="Sheng Y."/>
            <person name="Liu T."/>
            <person name="Pan Y.S."/>
            <person name="Xia L.Y."/>
            <person name="Li J."/>
            <person name="Zhao F."/>
            <person name="Cao W.C."/>
        </authorList>
    </citation>
    <scope>NUCLEOTIDE SEQUENCE [LARGE SCALE GENOMIC DNA]</scope>
    <source>
        <strain evidence="1">Iper-2018</strain>
    </source>
</reference>
<sequence length="859" mass="95379">MRPKATIVLVACVLGSVALCTGELENDTTTTTTPTPNIMETIRAYMNMAMQSPELTGLSRKILAADISTSCTIGLLKFMRGIRALEPWAVRLIDASGKYPTGLFQGTWADIGAYDECLETIVKDEFGNEKIRGQYCNIYIRMINDTSFIDAMLPAFLMSHERTPVILDIQKDERVPGIRLGICGISDCDRKDMQALADSLITGPTKITVKNCVTSLPVPWTNAQLGIAIFLGVNILITIMSSIVDVRLTQSEKLQSKPARRSKLMKYITAFSIPANTRILLAVSRDKTAESYNYRFLHGLRFFSLLWIVLGHTSIAFDPIVSRFVNVLEMAGNWSYCVFSAAFLSVDTFFFLSGFLLAYNVVKQNANRFLIAAVAITRREIRTTVPVAFCIACFYLTPLVTSGPNAKVLFDKFYNEVETHWWQLLLQVRNFVKASDLESFSHLWYLSTDFQLFVVGLCVLLIFRNKWFWMNAAFIVLSLICSCVSAWQMSSEDYLPVIPPIVDKISILADTFNYVYMTPWNHGACFFIGCVTSQLINKYKDTKISKVMQALLWLISLFCGVACILLRHHWNPGTIKTGATENIAFAFFDRLMWAAFLSWLTFCCATGRGGFLQHFLSWGAFVPLSRLSFGIYILHMPYFVTSYYLARERIFYSFFSVGFDPAPLGLAFLPLELVSAPLGRALVPLDLGPAQLGWCLGSACHPPGLRHKREQRAKCALDGFHGEGFTDSKGTDGFLVVGTFVVVASGSTPPVASVLGITVARAVGAPRRCPFGRDHRRSDRLLDAGGVPHGWDCHPGVCGTAEGHGCSGSRTGLQNLSFNSPLQRSTTGLTEECALLDRQQAMEVTWIQGTGVMNQDSKP</sequence>
<organism evidence="1 2">
    <name type="scientific">Ixodes persulcatus</name>
    <name type="common">Taiga tick</name>
    <dbReference type="NCBI Taxonomy" id="34615"/>
    <lineage>
        <taxon>Eukaryota</taxon>
        <taxon>Metazoa</taxon>
        <taxon>Ecdysozoa</taxon>
        <taxon>Arthropoda</taxon>
        <taxon>Chelicerata</taxon>
        <taxon>Arachnida</taxon>
        <taxon>Acari</taxon>
        <taxon>Parasitiformes</taxon>
        <taxon>Ixodida</taxon>
        <taxon>Ixodoidea</taxon>
        <taxon>Ixodidae</taxon>
        <taxon>Ixodinae</taxon>
        <taxon>Ixodes</taxon>
    </lineage>
</organism>